<dbReference type="AlphaFoldDB" id="A0A7U0TPY7"/>
<accession>A0A7U0TPY7</accession>
<evidence type="ECO:0000313" key="2">
    <source>
        <dbReference type="EMBL" id="QPG20913.1"/>
    </source>
</evidence>
<sequence>MTQIKVPTALIASVHGEGQHLFEPMAARCTCTTIISSSSTF</sequence>
<protein>
    <submittedName>
        <fullName evidence="2">Plantazolicin family TOMM peptide</fullName>
    </submittedName>
</protein>
<evidence type="ECO:0000313" key="1">
    <source>
        <dbReference type="EMBL" id="QPG19781.1"/>
    </source>
</evidence>
<dbReference type="InterPro" id="IPR026474">
    <property type="entry name" value="Plantazolicin"/>
</dbReference>
<dbReference type="RefSeq" id="WP_157662605.1">
    <property type="nucleotide sequence ID" value="NZ_AP024501.1"/>
</dbReference>
<gene>
    <name evidence="2" type="ORF">IXY24_14855</name>
    <name evidence="1" type="ORF">IXY25_08970</name>
</gene>
<reference evidence="1" key="2">
    <citation type="submission" date="2020-11" db="EMBL/GenBank/DDBJ databases">
        <title>Complete genome of Bacillus siamensis BZR 86.</title>
        <authorList>
            <person name="Asaturova A.M."/>
            <person name="Dubyaga V.M."/>
        </authorList>
    </citation>
    <scope>NUCLEOTIDE SEQUENCE</scope>
    <source>
        <strain evidence="1">BZR 86</strain>
    </source>
</reference>
<reference evidence="2" key="1">
    <citation type="submission" date="2020-11" db="EMBL/GenBank/DDBJ databases">
        <title>Complete genome of Bacillus amyloliguefaciens BZR 277.</title>
        <authorList>
            <person name="Asaturova A."/>
            <person name="Dubyaga V.M."/>
        </authorList>
    </citation>
    <scope>NUCLEOTIDE SEQUENCE</scope>
    <source>
        <strain evidence="2">BZR 277</strain>
    </source>
</reference>
<name>A0A7U0TPY7_BACVE</name>
<dbReference type="GeneID" id="93079880"/>
<organism evidence="2">
    <name type="scientific">Bacillus velezensis</name>
    <dbReference type="NCBI Taxonomy" id="492670"/>
    <lineage>
        <taxon>Bacteria</taxon>
        <taxon>Bacillati</taxon>
        <taxon>Bacillota</taxon>
        <taxon>Bacilli</taxon>
        <taxon>Bacillales</taxon>
        <taxon>Bacillaceae</taxon>
        <taxon>Bacillus</taxon>
        <taxon>Bacillus amyloliquefaciens group</taxon>
    </lineage>
</organism>
<proteinExistence type="predicted"/>
<dbReference type="NCBIfam" id="TIGR04218">
    <property type="entry name" value="TOMM_plantaz"/>
    <property type="match status" value="1"/>
</dbReference>
<dbReference type="EMBL" id="CP064845">
    <property type="protein sequence ID" value="QPG20913.1"/>
    <property type="molecule type" value="Genomic_DNA"/>
</dbReference>
<dbReference type="EMBL" id="CP064846">
    <property type="protein sequence ID" value="QPG19781.1"/>
    <property type="molecule type" value="Genomic_DNA"/>
</dbReference>